<accession>S4VPS9</accession>
<dbReference type="InterPro" id="IPR036770">
    <property type="entry name" value="Ankyrin_rpt-contain_sf"/>
</dbReference>
<dbReference type="Gene3D" id="1.25.40.20">
    <property type="entry name" value="Ankyrin repeat-containing domain"/>
    <property type="match status" value="1"/>
</dbReference>
<name>S4VPS9_9VIRU</name>
<dbReference type="KEGG" id="vg:16512862"/>
<dbReference type="PANTHER" id="PTHR46586:SF3">
    <property type="entry name" value="ANKYRIN REPEAT-CONTAINING PROTEIN"/>
    <property type="match status" value="1"/>
</dbReference>
<dbReference type="InterPro" id="IPR036047">
    <property type="entry name" value="F-box-like_dom_sf"/>
</dbReference>
<proteinExistence type="predicted"/>
<dbReference type="InterPro" id="IPR002885">
    <property type="entry name" value="PPR_rpt"/>
</dbReference>
<dbReference type="Proteomes" id="UP000201566">
    <property type="component" value="Segment"/>
</dbReference>
<dbReference type="PANTHER" id="PTHR46586">
    <property type="entry name" value="ANKYRIN REPEAT-CONTAINING PROTEIN"/>
    <property type="match status" value="1"/>
</dbReference>
<reference evidence="1 2" key="1">
    <citation type="journal article" date="2013" name="Science">
        <title>Pandoraviruses: amoeba viruses with genomes up to 2.5 Mb reaching that of parasitic eukaryotes.</title>
        <authorList>
            <person name="Philippe N."/>
            <person name="Legendre M."/>
            <person name="Doutre G."/>
            <person name="Coute Y."/>
            <person name="Poirot O."/>
            <person name="Lescot M."/>
            <person name="Arslan D."/>
            <person name="Seltzer V."/>
            <person name="Bertaux L."/>
            <person name="Bruley C."/>
            <person name="Garin J."/>
            <person name="Claverie J.M."/>
            <person name="Abergel C."/>
        </authorList>
    </citation>
    <scope>NUCLEOTIDE SEQUENCE [LARGE SCALE GENOMIC DNA]</scope>
    <source>
        <strain evidence="1">Melbourne</strain>
    </source>
</reference>
<dbReference type="SUPFAM" id="SSF48403">
    <property type="entry name" value="Ankyrin repeat"/>
    <property type="match status" value="1"/>
</dbReference>
<evidence type="ECO:0000313" key="2">
    <source>
        <dbReference type="Proteomes" id="UP000201566"/>
    </source>
</evidence>
<sequence length="928" mass="99852">MPRRARHAKVTGEAKGVAPNDMSQGKLAVVQRAGLDSLPVEMVDAVLSQLDDPCDAARCRMASRLFWTRRNRPQDRYPDSACPCSRHLRMPMPRSRYDNQAPYPGHGFHCYPRAISDALARGLVDEADWLWQRYLPALCTPWPLDSTQRRIFPYVHAIDYTIGRAWETAVERGDLGAVRWAHEALVSVGLCPEPVDCRGAAFSGRADVIRWMLDADLIGDTWSAACFAAKGGHLDLVRMLLAVPRRAKHARSVAGVWASAAAGGHLAAAAALLDEYGLGHERDAAPARCDASCVETAASTGAIDALALLWNRHCGAEHAGAAVTAAAKTCRVDVLEWLISMGVEPDATEVASACSCRGHGPRRLQFDRWRRLRYGFAVSCEAIQCAFDHLDAEALAAMGTRKMRPHLEGRCRCRCDVEWGRLLGDLFDQANNPNAPTAQNREAVAAMSRPESAVSRTAQIMAQTHPLRCVVAGWLAVAARAANRAVADALLPHADARAARDAAYEACEADDRHLFAQLAALCGGPRCLHISLVATHCADMAAFLMDTGVVDAPSIYTLAGAVGRGRAPIVKTILARMTVDIGLLTSARATGLPHQPHDMLLDKAAEAGSAETIAVLVASDFGPFFDDAHYHAAMETAAKSGRLDLVLQLADAMRASGHQPDPRTFSQASVCARLVQQDDAVATASPLSTDEAVVMRSLVDGKPIRMADGYTVELGTCTRIARLIRRWPRLATPGMITRLISTGVHAAWLERLCAAHPNLFPDDTIWALIDAAALHGAPDIVEWICQRCVLAPSAVAEAALAAVGLCDVAVAQRLLVDGGGAAACDYADLIAAADSAVYDPPTETSCDKNKWRAYRAEQQTPDERAAADRMDHVDEGRYKYQHALFCEAKARAWVGAWARTCWRPAAAGIAPVGLCGVSRPTAPPTQKG</sequence>
<dbReference type="EMBL" id="KC977570">
    <property type="protein sequence ID" value="AGO82277.2"/>
    <property type="molecule type" value="Genomic_DNA"/>
</dbReference>
<evidence type="ECO:0000313" key="1">
    <source>
        <dbReference type="EMBL" id="AGO82277.2"/>
    </source>
</evidence>
<dbReference type="PROSITE" id="PS51375">
    <property type="entry name" value="PPR"/>
    <property type="match status" value="1"/>
</dbReference>
<organism evidence="1 2">
    <name type="scientific">Pandoravirus dulcis</name>
    <dbReference type="NCBI Taxonomy" id="1349409"/>
    <lineage>
        <taxon>Viruses</taxon>
        <taxon>Pandoravirus</taxon>
    </lineage>
</organism>
<protein>
    <submittedName>
        <fullName evidence="1">Ankyrin repeat incomplete domain containing protein</fullName>
    </submittedName>
</protein>
<dbReference type="RefSeq" id="YP_008318946.2">
    <property type="nucleotide sequence ID" value="NC_021858.1"/>
</dbReference>
<dbReference type="GeneID" id="16512862"/>
<dbReference type="SUPFAM" id="SSF81383">
    <property type="entry name" value="F-box domain"/>
    <property type="match status" value="1"/>
</dbReference>
<gene>
    <name evidence="1" type="ORF">pdul_cds_294</name>
</gene>
<dbReference type="InterPro" id="IPR052050">
    <property type="entry name" value="SecEffector_AnkRepeat"/>
</dbReference>